<protein>
    <submittedName>
        <fullName evidence="1">Uncharacterized protein</fullName>
    </submittedName>
</protein>
<accession>A0A2P4XW68</accession>
<dbReference type="AlphaFoldDB" id="A0A2P4XW68"/>
<reference evidence="1 2" key="1">
    <citation type="journal article" date="2017" name="Genome Biol. Evol.">
        <title>Phytophthora megakarya and P. palmivora, closely related causal agents of cacao black pod rot, underwent increases in genome sizes and gene numbers by different mechanisms.</title>
        <authorList>
            <person name="Ali S.S."/>
            <person name="Shao J."/>
            <person name="Lary D.J."/>
            <person name="Kronmiller B."/>
            <person name="Shen D."/>
            <person name="Strem M.D."/>
            <person name="Amoako-Attah I."/>
            <person name="Akrofi A.Y."/>
            <person name="Begoude B.A."/>
            <person name="Ten Hoopen G.M."/>
            <person name="Coulibaly K."/>
            <person name="Kebe B.I."/>
            <person name="Melnick R.L."/>
            <person name="Guiltinan M.J."/>
            <person name="Tyler B.M."/>
            <person name="Meinhardt L.W."/>
            <person name="Bailey B.A."/>
        </authorList>
    </citation>
    <scope>NUCLEOTIDE SEQUENCE [LARGE SCALE GENOMIC DNA]</scope>
    <source>
        <strain evidence="2">sbr112.9</strain>
    </source>
</reference>
<dbReference type="Proteomes" id="UP000237271">
    <property type="component" value="Unassembled WGS sequence"/>
</dbReference>
<sequence>MTKTNKAFAYITNTARGQEGGSCLERIFLFNSCIGLKQRLNVSTKILSVLTAYLIHYYPQLKELSLTAPIVTPVKGFLRAADIPNGTPVFRASGTALTAKKKSESRHVVAFMKVFFEDGFMLVPTADAYRDQVLDAGRRAEGAVMGFLKSQNINVKGAGSVLRALRPLHKSGILDERIAAHKRLLAIGSIADPTSADTQDILNVVGHV</sequence>
<keyword evidence="2" id="KW-1185">Reference proteome</keyword>
<name>A0A2P4XW68_9STRA</name>
<evidence type="ECO:0000313" key="1">
    <source>
        <dbReference type="EMBL" id="POM69797.1"/>
    </source>
</evidence>
<dbReference type="OrthoDB" id="128544at2759"/>
<evidence type="ECO:0000313" key="2">
    <source>
        <dbReference type="Proteomes" id="UP000237271"/>
    </source>
</evidence>
<dbReference type="EMBL" id="NCKW01007820">
    <property type="protein sequence ID" value="POM69797.1"/>
    <property type="molecule type" value="Genomic_DNA"/>
</dbReference>
<comment type="caution">
    <text evidence="1">The sequence shown here is derived from an EMBL/GenBank/DDBJ whole genome shotgun (WGS) entry which is preliminary data.</text>
</comment>
<organism evidence="1 2">
    <name type="scientific">Phytophthora palmivora</name>
    <dbReference type="NCBI Taxonomy" id="4796"/>
    <lineage>
        <taxon>Eukaryota</taxon>
        <taxon>Sar</taxon>
        <taxon>Stramenopiles</taxon>
        <taxon>Oomycota</taxon>
        <taxon>Peronosporomycetes</taxon>
        <taxon>Peronosporales</taxon>
        <taxon>Peronosporaceae</taxon>
        <taxon>Phytophthora</taxon>
    </lineage>
</organism>
<proteinExistence type="predicted"/>
<gene>
    <name evidence="1" type="ORF">PHPALM_13880</name>
</gene>